<reference evidence="1" key="1">
    <citation type="submission" date="2022-04" db="EMBL/GenBank/DDBJ databases">
        <title>Genomic comparison of 19 strains of Xanthomonas nasturtii, a newly emerging watercress pathogen.</title>
        <authorList>
            <person name="Harrison J."/>
            <person name="Greer S."/>
            <person name="Hussain R."/>
            <person name="Lascelles D."/>
            <person name="Roberts M."/>
            <person name="Carter B."/>
            <person name="Bryning A."/>
            <person name="Carroll S."/>
            <person name="Aspin A."/>
            <person name="Cruz L."/>
            <person name="Cruz J."/>
            <person name="Grant M."/>
            <person name="Vicente J."/>
            <person name="Studholme D.J."/>
        </authorList>
    </citation>
    <scope>NUCLEOTIDE SEQUENCE</scope>
    <source>
        <strain evidence="1">10016B</strain>
    </source>
</reference>
<protein>
    <recommendedName>
        <fullName evidence="3">Integrase</fullName>
    </recommendedName>
</protein>
<dbReference type="RefSeq" id="WP_249048242.1">
    <property type="nucleotide sequence ID" value="NZ_JAMBEC010000044.1"/>
</dbReference>
<dbReference type="EMBL" id="JAMBED010000045">
    <property type="protein sequence ID" value="MCL1552828.1"/>
    <property type="molecule type" value="Genomic_DNA"/>
</dbReference>
<keyword evidence="2" id="KW-1185">Reference proteome</keyword>
<sequence>MTNHSLRVALTKRALAKQLMRAGSPKREAEQVAQRLTQAQRWQRLPMHVRADIAWKTLITPRKDT</sequence>
<evidence type="ECO:0000313" key="2">
    <source>
        <dbReference type="Proteomes" id="UP001167357"/>
    </source>
</evidence>
<name>A0ABT0LU18_9XANT</name>
<organism evidence="1 2">
    <name type="scientific">Xanthomonas nasturtii</name>
    <dbReference type="NCBI Taxonomy" id="1843581"/>
    <lineage>
        <taxon>Bacteria</taxon>
        <taxon>Pseudomonadati</taxon>
        <taxon>Pseudomonadota</taxon>
        <taxon>Gammaproteobacteria</taxon>
        <taxon>Lysobacterales</taxon>
        <taxon>Lysobacteraceae</taxon>
        <taxon>Xanthomonas</taxon>
    </lineage>
</organism>
<evidence type="ECO:0000313" key="1">
    <source>
        <dbReference type="EMBL" id="MCL1552828.1"/>
    </source>
</evidence>
<proteinExistence type="predicted"/>
<comment type="caution">
    <text evidence="1">The sequence shown here is derived from an EMBL/GenBank/DDBJ whole genome shotgun (WGS) entry which is preliminary data.</text>
</comment>
<accession>A0ABT0LU18</accession>
<evidence type="ECO:0008006" key="3">
    <source>
        <dbReference type="Google" id="ProtNLM"/>
    </source>
</evidence>
<dbReference type="Proteomes" id="UP001167357">
    <property type="component" value="Unassembled WGS sequence"/>
</dbReference>
<gene>
    <name evidence="1" type="ORF">M3O51_16330</name>
</gene>